<dbReference type="PROSITE" id="PS50004">
    <property type="entry name" value="C2"/>
    <property type="match status" value="1"/>
</dbReference>
<dbReference type="InterPro" id="IPR015943">
    <property type="entry name" value="WD40/YVTN_repeat-like_dom_sf"/>
</dbReference>
<dbReference type="SUPFAM" id="SSF49562">
    <property type="entry name" value="C2 domain (Calcium/lipid-binding domain, CaLB)"/>
    <property type="match status" value="1"/>
</dbReference>
<dbReference type="CDD" id="cd00030">
    <property type="entry name" value="C2"/>
    <property type="match status" value="1"/>
</dbReference>
<dbReference type="Gene3D" id="2.130.10.10">
    <property type="entry name" value="YVTN repeat-like/Quinoprotein amine dehydrogenase"/>
    <property type="match status" value="3"/>
</dbReference>
<feature type="repeat" description="WD" evidence="3">
    <location>
        <begin position="1170"/>
        <end position="1205"/>
    </location>
</feature>
<dbReference type="InterPro" id="IPR027417">
    <property type="entry name" value="P-loop_NTPase"/>
</dbReference>
<dbReference type="InterPro" id="IPR001680">
    <property type="entry name" value="WD40_rpt"/>
</dbReference>
<evidence type="ECO:0000256" key="1">
    <source>
        <dbReference type="ARBA" id="ARBA00022574"/>
    </source>
</evidence>
<accession>M2QDR6</accession>
<feature type="repeat" description="WD" evidence="3">
    <location>
        <begin position="920"/>
        <end position="961"/>
    </location>
</feature>
<evidence type="ECO:0000313" key="6">
    <source>
        <dbReference type="Proteomes" id="UP000016930"/>
    </source>
</evidence>
<organism evidence="5 6">
    <name type="scientific">Ceriporiopsis subvermispora (strain B)</name>
    <name type="common">White-rot fungus</name>
    <name type="synonym">Gelatoporia subvermispora</name>
    <dbReference type="NCBI Taxonomy" id="914234"/>
    <lineage>
        <taxon>Eukaryota</taxon>
        <taxon>Fungi</taxon>
        <taxon>Dikarya</taxon>
        <taxon>Basidiomycota</taxon>
        <taxon>Agaricomycotina</taxon>
        <taxon>Agaricomycetes</taxon>
        <taxon>Polyporales</taxon>
        <taxon>Gelatoporiaceae</taxon>
        <taxon>Gelatoporia</taxon>
    </lineage>
</organism>
<dbReference type="PROSITE" id="PS00678">
    <property type="entry name" value="WD_REPEATS_1"/>
    <property type="match status" value="2"/>
</dbReference>
<dbReference type="Gene3D" id="2.60.40.150">
    <property type="entry name" value="C2 domain"/>
    <property type="match status" value="1"/>
</dbReference>
<dbReference type="STRING" id="914234.M2QDR6"/>
<dbReference type="SUPFAM" id="SSF50978">
    <property type="entry name" value="WD40 repeat-like"/>
    <property type="match status" value="2"/>
</dbReference>
<feature type="repeat" description="WD" evidence="3">
    <location>
        <begin position="1128"/>
        <end position="1169"/>
    </location>
</feature>
<dbReference type="CDD" id="cd00200">
    <property type="entry name" value="WD40"/>
    <property type="match status" value="2"/>
</dbReference>
<feature type="repeat" description="WD" evidence="3">
    <location>
        <begin position="1336"/>
        <end position="1377"/>
    </location>
</feature>
<dbReference type="HOGENOM" id="CLU_000288_6_3_1"/>
<dbReference type="InterPro" id="IPR036322">
    <property type="entry name" value="WD40_repeat_dom_sf"/>
</dbReference>
<feature type="repeat" description="WD" evidence="3">
    <location>
        <begin position="963"/>
        <end position="1004"/>
    </location>
</feature>
<dbReference type="SUPFAM" id="SSF52540">
    <property type="entry name" value="P-loop containing nucleoside triphosphate hydrolases"/>
    <property type="match status" value="1"/>
</dbReference>
<dbReference type="Pfam" id="PF00168">
    <property type="entry name" value="C2"/>
    <property type="match status" value="1"/>
</dbReference>
<dbReference type="PANTHER" id="PTHR19879">
    <property type="entry name" value="TRANSCRIPTION INITIATION FACTOR TFIID"/>
    <property type="match status" value="1"/>
</dbReference>
<dbReference type="InterPro" id="IPR000008">
    <property type="entry name" value="C2_dom"/>
</dbReference>
<proteinExistence type="predicted"/>
<dbReference type="PROSITE" id="PS50294">
    <property type="entry name" value="WD_REPEATS_REGION"/>
    <property type="match status" value="6"/>
</dbReference>
<dbReference type="InterPro" id="IPR035892">
    <property type="entry name" value="C2_domain_sf"/>
</dbReference>
<gene>
    <name evidence="5" type="ORF">CERSUDRAFT_116656</name>
</gene>
<dbReference type="Pfam" id="PF24883">
    <property type="entry name" value="NPHP3_N"/>
    <property type="match status" value="1"/>
</dbReference>
<dbReference type="Gene3D" id="3.40.50.300">
    <property type="entry name" value="P-loop containing nucleotide triphosphate hydrolases"/>
    <property type="match status" value="1"/>
</dbReference>
<dbReference type="InterPro" id="IPR019775">
    <property type="entry name" value="WD40_repeat_CS"/>
</dbReference>
<dbReference type="Pfam" id="PF00400">
    <property type="entry name" value="WD40"/>
    <property type="match status" value="8"/>
</dbReference>
<dbReference type="EMBL" id="KB445801">
    <property type="protein sequence ID" value="EMD35188.1"/>
    <property type="molecule type" value="Genomic_DNA"/>
</dbReference>
<dbReference type="SMART" id="SM00320">
    <property type="entry name" value="WD40"/>
    <property type="match status" value="11"/>
</dbReference>
<protein>
    <recommendedName>
        <fullName evidence="4">C2 domain-containing protein</fullName>
    </recommendedName>
</protein>
<evidence type="ECO:0000256" key="3">
    <source>
        <dbReference type="PROSITE-ProRule" id="PRU00221"/>
    </source>
</evidence>
<dbReference type="PANTHER" id="PTHR19879:SF9">
    <property type="entry name" value="TRANSCRIPTION INITIATION FACTOR TFIID SUBUNIT 5"/>
    <property type="match status" value="1"/>
</dbReference>
<dbReference type="Proteomes" id="UP000016930">
    <property type="component" value="Unassembled WGS sequence"/>
</dbReference>
<keyword evidence="1 3" id="KW-0853">WD repeat</keyword>
<feature type="repeat" description="WD" evidence="3">
    <location>
        <begin position="1388"/>
        <end position="1419"/>
    </location>
</feature>
<keyword evidence="2" id="KW-0677">Repeat</keyword>
<name>M2QDR6_CERS8</name>
<dbReference type="OrthoDB" id="2658414at2759"/>
<sequence length="1622" mass="179367">MPTEGHSKVKVRLKVEEVKIKSSLRSITKLLGKSRAEVVIEVNGVKEAATKVSTPGEKATWNEELYIHIEETDKVVVRVFDHAKEKSGGAILVGDAEVDLSFVHSSSVTSKYLIFDVKKSNKSSGRVNIEVTRIVESQGQALTQSENDSTEPEDTIENLVQRAEAKVAAEPSYERFKDVLSYMNVVIKVAEPLSDLGVPGLKTTHDILSKVYEVLHAQKERDENVGKLAKEMAQLWTILSEIKNLEMIKTMKDVMEASTEQTKKCAEFLEKYADTNIAKRFFTGYFVTDERISAFQDSFHDLRERMTRGASIQTWVVVERGFSDLTARMDLQGLSEARSASFNSGRICLTGTRQGDLQRILKWVEDGSGSGVYWLTGVAGCGKSTIAHTVAKILEDSHRLGASFFFDRNDASLNSPRLFCTTITSQLARYDSALRKAVLDVIKMDPGIDAKPLPNQMTPLITDTTGKVRFTVPLVLIFDALDESGTPETRKEFMLALKAELPKLSSHVKILMTSRDEFDIRGALPLEASRTPHRADVKDETLADVRRFIQAQLSEVSLRFPDLVNWPTPEDIDRLATRADGLFIWANIACNFVLNGPDQDPLVHLETILSIDPAERARAESSLDTLYLTILRRNPTNMDNFRYIVGSIISLRDPLTPKDIDKLLGLVAKNAQTPLILGDGTKIRLTTCYGQAMSLASVLSVDGTEKPIRVIHASIFDFFANSERSQEFHVDLQRVHSLLTDRCFLRMRTLLRFDICGLRDPSKHNAEFSDISSRLDQRIPGDLKYACRFWAHHLTQVQSCSTKTISAVTDFLSKQFLNWLEAMSLLGLTTDICPILQDVYKWAKGLNLGDLTLLCQDCFRFAQQFRPILDVSALQIYISGMTFCPRGSRVFKIFGNRKATPMPTLTIGEEALIAPVCSTHFRHTKEVYSVKFFPQQEKIVSGGVDRTIQIWDPTSGSLLQEPLTGHGAAVLVLAISSDGGLIASGSTNKTMRIWNSSTGQPLGESLTLPEYPIGLAFMSYDTRVVSCSQDGSICIYDIEAESLTQERVIGSGGQVNCIAISSDGEQLACASTISTEIWDLVNWNTVGDPLRAASAVAFSPDNKRLAMGIPAGCDMVVTDLSTRETIELQGHEYPITAVAFSSDGSLLASASGENIIILWNGTSGAILGVLRGHSNMILSLAFSSDNSLLASGSSDRSVRIWDVNTAITSVPAQMRTTTPHIAFLVYSPESDHIAFAIDNIVYITFPDSPIMVLRKHEQEISSLAFSPNGARLAAVYPEFIQWWDVQSSSALDIVQLKPASMSGYIMMSASGNRIAAMDSTLQFWDATNGEAVGDPQTAHGDIISCMSFSRDGLLLATGSNDMTVRLWDTADASVSGEPFHNNYPPSEVSFSPDSTMLVSGAVDGTIRLWSISRRELIWQNPGDITTFIPSIVFTPDTKRIICTVVDGNIIVLDASSGASVGTPIRRFNNNAGQVSLSHDGDNLVLATDGVQVWRKGKDDTWVFKQEIWYPPEPLSSEELRFSPPFLASMRESGKYSGWLTSEEGHKLLWIPEHLRRVWPPFESARLQLGRDSPSVTLNMHEYLVWLSGITGAQYEVNQDWSYTPISHESFANSDNHVEETVQ</sequence>
<keyword evidence="6" id="KW-1185">Reference proteome</keyword>
<evidence type="ECO:0000259" key="4">
    <source>
        <dbReference type="PROSITE" id="PS50004"/>
    </source>
</evidence>
<dbReference type="PROSITE" id="PS50082">
    <property type="entry name" value="WD_REPEATS_2"/>
    <property type="match status" value="6"/>
</dbReference>
<reference evidence="5 6" key="1">
    <citation type="journal article" date="2012" name="Proc. Natl. Acad. Sci. U.S.A.">
        <title>Comparative genomics of Ceriporiopsis subvermispora and Phanerochaete chrysosporium provide insight into selective ligninolysis.</title>
        <authorList>
            <person name="Fernandez-Fueyo E."/>
            <person name="Ruiz-Duenas F.J."/>
            <person name="Ferreira P."/>
            <person name="Floudas D."/>
            <person name="Hibbett D.S."/>
            <person name="Canessa P."/>
            <person name="Larrondo L.F."/>
            <person name="James T.Y."/>
            <person name="Seelenfreund D."/>
            <person name="Lobos S."/>
            <person name="Polanco R."/>
            <person name="Tello M."/>
            <person name="Honda Y."/>
            <person name="Watanabe T."/>
            <person name="Watanabe T."/>
            <person name="Ryu J.S."/>
            <person name="Kubicek C.P."/>
            <person name="Schmoll M."/>
            <person name="Gaskell J."/>
            <person name="Hammel K.E."/>
            <person name="St John F.J."/>
            <person name="Vanden Wymelenberg A."/>
            <person name="Sabat G."/>
            <person name="Splinter BonDurant S."/>
            <person name="Syed K."/>
            <person name="Yadav J.S."/>
            <person name="Doddapaneni H."/>
            <person name="Subramanian V."/>
            <person name="Lavin J.L."/>
            <person name="Oguiza J.A."/>
            <person name="Perez G."/>
            <person name="Pisabarro A.G."/>
            <person name="Ramirez L."/>
            <person name="Santoyo F."/>
            <person name="Master E."/>
            <person name="Coutinho P.M."/>
            <person name="Henrissat B."/>
            <person name="Lombard V."/>
            <person name="Magnuson J.K."/>
            <person name="Kuees U."/>
            <person name="Hori C."/>
            <person name="Igarashi K."/>
            <person name="Samejima M."/>
            <person name="Held B.W."/>
            <person name="Barry K.W."/>
            <person name="LaButti K.M."/>
            <person name="Lapidus A."/>
            <person name="Lindquist E.A."/>
            <person name="Lucas S.M."/>
            <person name="Riley R."/>
            <person name="Salamov A.A."/>
            <person name="Hoffmeister D."/>
            <person name="Schwenk D."/>
            <person name="Hadar Y."/>
            <person name="Yarden O."/>
            <person name="de Vries R.P."/>
            <person name="Wiebenga A."/>
            <person name="Stenlid J."/>
            <person name="Eastwood D."/>
            <person name="Grigoriev I.V."/>
            <person name="Berka R.M."/>
            <person name="Blanchette R.A."/>
            <person name="Kersten P."/>
            <person name="Martinez A.T."/>
            <person name="Vicuna R."/>
            <person name="Cullen D."/>
        </authorList>
    </citation>
    <scope>NUCLEOTIDE SEQUENCE [LARGE SCALE GENOMIC DNA]</scope>
    <source>
        <strain evidence="5 6">B</strain>
    </source>
</reference>
<dbReference type="InterPro" id="IPR056884">
    <property type="entry name" value="NPHP3-like_N"/>
</dbReference>
<feature type="domain" description="C2" evidence="4">
    <location>
        <begin position="1"/>
        <end position="113"/>
    </location>
</feature>
<evidence type="ECO:0000313" key="5">
    <source>
        <dbReference type="EMBL" id="EMD35188.1"/>
    </source>
</evidence>
<dbReference type="InterPro" id="IPR020472">
    <property type="entry name" value="WD40_PAC1"/>
</dbReference>
<dbReference type="PRINTS" id="PR00320">
    <property type="entry name" value="GPROTEINBRPT"/>
</dbReference>
<evidence type="ECO:0000256" key="2">
    <source>
        <dbReference type="ARBA" id="ARBA00022737"/>
    </source>
</evidence>